<dbReference type="PANTHER" id="PTHR24166">
    <property type="entry name" value="ROLLING PEBBLES, ISOFORM B"/>
    <property type="match status" value="1"/>
</dbReference>
<reference evidence="3" key="1">
    <citation type="journal article" date="2020" name="Stud. Mycol.">
        <title>101 Dothideomycetes genomes: a test case for predicting lifestyles and emergence of pathogens.</title>
        <authorList>
            <person name="Haridas S."/>
            <person name="Albert R."/>
            <person name="Binder M."/>
            <person name="Bloem J."/>
            <person name="Labutti K."/>
            <person name="Salamov A."/>
            <person name="Andreopoulos B."/>
            <person name="Baker S."/>
            <person name="Barry K."/>
            <person name="Bills G."/>
            <person name="Bluhm B."/>
            <person name="Cannon C."/>
            <person name="Castanera R."/>
            <person name="Culley D."/>
            <person name="Daum C."/>
            <person name="Ezra D."/>
            <person name="Gonzalez J."/>
            <person name="Henrissat B."/>
            <person name="Kuo A."/>
            <person name="Liang C."/>
            <person name="Lipzen A."/>
            <person name="Lutzoni F."/>
            <person name="Magnuson J."/>
            <person name="Mondo S."/>
            <person name="Nolan M."/>
            <person name="Ohm R."/>
            <person name="Pangilinan J."/>
            <person name="Park H.-J."/>
            <person name="Ramirez L."/>
            <person name="Alfaro M."/>
            <person name="Sun H."/>
            <person name="Tritt A."/>
            <person name="Yoshinaga Y."/>
            <person name="Zwiers L.-H."/>
            <person name="Turgeon B."/>
            <person name="Goodwin S."/>
            <person name="Spatafora J."/>
            <person name="Crous P."/>
            <person name="Grigoriev I."/>
        </authorList>
    </citation>
    <scope>NUCLEOTIDE SEQUENCE</scope>
    <source>
        <strain evidence="3">CBS 121167</strain>
    </source>
</reference>
<dbReference type="EMBL" id="ML995540">
    <property type="protein sequence ID" value="KAF2135987.1"/>
    <property type="molecule type" value="Genomic_DNA"/>
</dbReference>
<dbReference type="AlphaFoldDB" id="A0A6A6AYZ1"/>
<evidence type="ECO:0000256" key="1">
    <source>
        <dbReference type="ARBA" id="ARBA00022737"/>
    </source>
</evidence>
<keyword evidence="4" id="KW-1185">Reference proteome</keyword>
<gene>
    <name evidence="3" type="ORF">K452DRAFT_313572</name>
</gene>
<dbReference type="Proteomes" id="UP000799438">
    <property type="component" value="Unassembled WGS sequence"/>
</dbReference>
<evidence type="ECO:0000313" key="3">
    <source>
        <dbReference type="EMBL" id="KAF2135987.1"/>
    </source>
</evidence>
<keyword evidence="2" id="KW-0040">ANK repeat</keyword>
<sequence length="502" mass="57104">MGLLELPPELFLSIIEFAVHELGVCASMRTRLVCRVFAAEIPEALHRTRVIEEAVPFYYASKIPEVVQRYRSGKYYNSWNYQLSDKPIPYGYKSIRDILPQMLLIKHHPEVLARYFLYRVRTDRRGNIHPIVETIRQTVKEIARYYELDLNQEPEKAATLYQAACSCLALYRNQGVLLAFRGFPETGKEEEDEEEDGAGEKKGIFDDFRNAVPGNCLTVAAWLGDMDLIKEIELDAYNNPGDSTNDPSLFGRPLWAAAAQGHLEVVNHFLDRGDRDYGVVHARSGWDIFFGIDKLAVGVAAYMGRGSVVQALQQAQTLRQEEYLQHHSFWQLKDHEERAIVCAVQGNQPELLSLLLDRYKEGPWHSEYPGWEFTCSLTSFCLVISCKLGLHRPASVLLQHNANTLDTDFTPLSFLELAAISGNATLVKILLDAGAGLEPAKTTRGFTLKWQRDISFSRRKRKSALAEARYRGHREVERLIVEKMDELQLETMTCLATLFNDA</sequence>
<evidence type="ECO:0000313" key="4">
    <source>
        <dbReference type="Proteomes" id="UP000799438"/>
    </source>
</evidence>
<dbReference type="InterPro" id="IPR036770">
    <property type="entry name" value="Ankyrin_rpt-contain_sf"/>
</dbReference>
<dbReference type="GeneID" id="54301169"/>
<evidence type="ECO:0000256" key="2">
    <source>
        <dbReference type="ARBA" id="ARBA00023043"/>
    </source>
</evidence>
<accession>A0A6A6AYZ1</accession>
<organism evidence="3 4">
    <name type="scientific">Aplosporella prunicola CBS 121167</name>
    <dbReference type="NCBI Taxonomy" id="1176127"/>
    <lineage>
        <taxon>Eukaryota</taxon>
        <taxon>Fungi</taxon>
        <taxon>Dikarya</taxon>
        <taxon>Ascomycota</taxon>
        <taxon>Pezizomycotina</taxon>
        <taxon>Dothideomycetes</taxon>
        <taxon>Dothideomycetes incertae sedis</taxon>
        <taxon>Botryosphaeriales</taxon>
        <taxon>Aplosporellaceae</taxon>
        <taxon>Aplosporella</taxon>
    </lineage>
</organism>
<dbReference type="PANTHER" id="PTHR24166:SF48">
    <property type="entry name" value="PROTEIN VAPYRIN"/>
    <property type="match status" value="1"/>
</dbReference>
<dbReference type="SUPFAM" id="SSF48403">
    <property type="entry name" value="Ankyrin repeat"/>
    <property type="match status" value="1"/>
</dbReference>
<dbReference type="RefSeq" id="XP_033391705.1">
    <property type="nucleotide sequence ID" value="XM_033543672.1"/>
</dbReference>
<keyword evidence="1" id="KW-0677">Repeat</keyword>
<dbReference type="OrthoDB" id="3799607at2759"/>
<protein>
    <submittedName>
        <fullName evidence="3">Uncharacterized protein</fullName>
    </submittedName>
</protein>
<dbReference type="Gene3D" id="1.25.40.20">
    <property type="entry name" value="Ankyrin repeat-containing domain"/>
    <property type="match status" value="2"/>
</dbReference>
<dbReference type="InterPro" id="IPR050889">
    <property type="entry name" value="Dendritic_Spine_Reg/Scaffold"/>
</dbReference>
<name>A0A6A6AYZ1_9PEZI</name>
<proteinExistence type="predicted"/>